<dbReference type="STRING" id="574087.Acear_1383"/>
<dbReference type="EMBL" id="CP002105">
    <property type="protein sequence ID" value="ADL12893.1"/>
    <property type="molecule type" value="Genomic_DNA"/>
</dbReference>
<dbReference type="NCBIfam" id="NF047752">
    <property type="entry name" value="MntA_antitoxin"/>
    <property type="match status" value="1"/>
</dbReference>
<dbReference type="KEGG" id="aar:Acear_1383"/>
<dbReference type="SUPFAM" id="SSF81301">
    <property type="entry name" value="Nucleotidyltransferase"/>
    <property type="match status" value="1"/>
</dbReference>
<proteinExistence type="predicted"/>
<dbReference type="CDD" id="cd05403">
    <property type="entry name" value="NT_KNTase_like"/>
    <property type="match status" value="1"/>
</dbReference>
<organism evidence="2 3">
    <name type="scientific">Acetohalobium arabaticum (strain ATCC 49924 / DSM 5501 / Z-7288)</name>
    <dbReference type="NCBI Taxonomy" id="574087"/>
    <lineage>
        <taxon>Bacteria</taxon>
        <taxon>Bacillati</taxon>
        <taxon>Bacillota</taxon>
        <taxon>Clostridia</taxon>
        <taxon>Halanaerobiales</taxon>
        <taxon>Halobacteroidaceae</taxon>
        <taxon>Acetohalobium</taxon>
    </lineage>
</organism>
<accession>D9QQV2</accession>
<sequence>MDKESIITTVREYCEEYKEIIGVYLFGSVAKDKFNNQSDIDIALMLDDKLDKLSVFDFKLQIAVGLEELLDREVDVVIFSNADLRLKHQILKGQLIIGKDNKLRVRKESEALSNYLDMKYFYNMYESELGRKFTDGK</sequence>
<dbReference type="InterPro" id="IPR052930">
    <property type="entry name" value="TA_antitoxin_MntA"/>
</dbReference>
<dbReference type="HOGENOM" id="CLU_149875_0_0_9"/>
<dbReference type="PANTHER" id="PTHR43852:SF3">
    <property type="entry name" value="NUCLEOTIDYLTRANSFERASE"/>
    <property type="match status" value="1"/>
</dbReference>
<protein>
    <submittedName>
        <fullName evidence="2">DNA polymerase beta domain protein region</fullName>
    </submittedName>
</protein>
<evidence type="ECO:0000259" key="1">
    <source>
        <dbReference type="Pfam" id="PF18765"/>
    </source>
</evidence>
<dbReference type="Gene3D" id="3.30.460.10">
    <property type="entry name" value="Beta Polymerase, domain 2"/>
    <property type="match status" value="1"/>
</dbReference>
<dbReference type="InterPro" id="IPR043519">
    <property type="entry name" value="NT_sf"/>
</dbReference>
<name>D9QQV2_ACEAZ</name>
<dbReference type="Pfam" id="PF18765">
    <property type="entry name" value="Polbeta"/>
    <property type="match status" value="1"/>
</dbReference>
<reference evidence="2 3" key="1">
    <citation type="journal article" date="2010" name="Stand. Genomic Sci.">
        <title>Complete genome sequence of Acetohalobium arabaticum type strain (Z-7288).</title>
        <authorList>
            <person name="Sikorski J."/>
            <person name="Lapidus A."/>
            <person name="Chertkov O."/>
            <person name="Lucas S."/>
            <person name="Copeland A."/>
            <person name="Glavina Del Rio T."/>
            <person name="Nolan M."/>
            <person name="Tice H."/>
            <person name="Cheng J.F."/>
            <person name="Han C."/>
            <person name="Brambilla E."/>
            <person name="Pitluck S."/>
            <person name="Liolios K."/>
            <person name="Ivanova N."/>
            <person name="Mavromatis K."/>
            <person name="Mikhailova N."/>
            <person name="Pati A."/>
            <person name="Bruce D."/>
            <person name="Detter C."/>
            <person name="Tapia R."/>
            <person name="Goodwin L."/>
            <person name="Chen A."/>
            <person name="Palaniappan K."/>
            <person name="Land M."/>
            <person name="Hauser L."/>
            <person name="Chang Y.J."/>
            <person name="Jeffries C.D."/>
            <person name="Rohde M."/>
            <person name="Goker M."/>
            <person name="Spring S."/>
            <person name="Woyke T."/>
            <person name="Bristow J."/>
            <person name="Eisen J.A."/>
            <person name="Markowitz V."/>
            <person name="Hugenholtz P."/>
            <person name="Kyrpides N.C."/>
            <person name="Klenk H.P."/>
        </authorList>
    </citation>
    <scope>NUCLEOTIDE SEQUENCE [LARGE SCALE GENOMIC DNA]</scope>
    <source>
        <strain evidence="3">ATCC 49924 / DSM 5501 / Z-7288</strain>
    </source>
</reference>
<dbReference type="AlphaFoldDB" id="D9QQV2"/>
<feature type="domain" description="Polymerase beta nucleotidyltransferase" evidence="1">
    <location>
        <begin position="10"/>
        <end position="101"/>
    </location>
</feature>
<dbReference type="PANTHER" id="PTHR43852">
    <property type="entry name" value="NUCLEOTIDYLTRANSFERASE"/>
    <property type="match status" value="1"/>
</dbReference>
<dbReference type="eggNOG" id="COG1669">
    <property type="taxonomic scope" value="Bacteria"/>
</dbReference>
<evidence type="ECO:0000313" key="3">
    <source>
        <dbReference type="Proteomes" id="UP000001661"/>
    </source>
</evidence>
<gene>
    <name evidence="2" type="ordered locus">Acear_1383</name>
</gene>
<dbReference type="InterPro" id="IPR041633">
    <property type="entry name" value="Polbeta"/>
</dbReference>
<evidence type="ECO:0000313" key="2">
    <source>
        <dbReference type="EMBL" id="ADL12893.1"/>
    </source>
</evidence>
<keyword evidence="3" id="KW-1185">Reference proteome</keyword>
<dbReference type="Proteomes" id="UP000001661">
    <property type="component" value="Chromosome"/>
</dbReference>